<name>A0A0E0F5W3_9ORYZ</name>
<keyword evidence="4" id="KW-0547">Nucleotide-binding</keyword>
<proteinExistence type="inferred from homology"/>
<evidence type="ECO:0000256" key="4">
    <source>
        <dbReference type="ARBA" id="ARBA00022741"/>
    </source>
</evidence>
<dbReference type="AlphaFoldDB" id="A0A0E0F5W3"/>
<evidence type="ECO:0000256" key="6">
    <source>
        <dbReference type="SAM" id="Coils"/>
    </source>
</evidence>
<evidence type="ECO:0000313" key="9">
    <source>
        <dbReference type="EnsemblPlants" id="OMERI11G11650.1"/>
    </source>
</evidence>
<dbReference type="Gene3D" id="1.20.5.4130">
    <property type="match status" value="1"/>
</dbReference>
<organism evidence="9">
    <name type="scientific">Oryza meridionalis</name>
    <dbReference type="NCBI Taxonomy" id="40149"/>
    <lineage>
        <taxon>Eukaryota</taxon>
        <taxon>Viridiplantae</taxon>
        <taxon>Streptophyta</taxon>
        <taxon>Embryophyta</taxon>
        <taxon>Tracheophyta</taxon>
        <taxon>Spermatophyta</taxon>
        <taxon>Magnoliopsida</taxon>
        <taxon>Liliopsida</taxon>
        <taxon>Poales</taxon>
        <taxon>Poaceae</taxon>
        <taxon>BOP clade</taxon>
        <taxon>Oryzoideae</taxon>
        <taxon>Oryzeae</taxon>
        <taxon>Oryzinae</taxon>
        <taxon>Oryza</taxon>
    </lineage>
</organism>
<dbReference type="Pfam" id="PF18052">
    <property type="entry name" value="Rx_N"/>
    <property type="match status" value="1"/>
</dbReference>
<dbReference type="HOGENOM" id="CLU_143129_0_0_1"/>
<dbReference type="GO" id="GO:0006952">
    <property type="term" value="P:defense response"/>
    <property type="evidence" value="ECO:0007669"/>
    <property type="project" value="UniProtKB-KW"/>
</dbReference>
<feature type="coiled-coil region" evidence="6">
    <location>
        <begin position="48"/>
        <end position="100"/>
    </location>
</feature>
<evidence type="ECO:0000256" key="5">
    <source>
        <dbReference type="ARBA" id="ARBA00022821"/>
    </source>
</evidence>
<keyword evidence="5" id="KW-0611">Plant defense</keyword>
<dbReference type="GO" id="GO:0000166">
    <property type="term" value="F:nucleotide binding"/>
    <property type="evidence" value="ECO:0007669"/>
    <property type="project" value="UniProtKB-KW"/>
</dbReference>
<sequence>MAGLFATLAIRKALDKLSSILPAISLLASSSSAAAMVRQGHEQDLEDLRMLERTMHRIHATLKDAEQHWDIRDESAKLQLKELKELAYDAEDLVDEYEYELEVNRCKAEALQPSASVASHKRKWQQEQEMD</sequence>
<dbReference type="EnsemblPlants" id="OMERI11G11650.1">
    <property type="protein sequence ID" value="OMERI11G11650.1"/>
    <property type="gene ID" value="OMERI11G11650"/>
</dbReference>
<evidence type="ECO:0000256" key="1">
    <source>
        <dbReference type="ARBA" id="ARBA00008894"/>
    </source>
</evidence>
<reference evidence="9" key="2">
    <citation type="submission" date="2018-05" db="EMBL/GenBank/DDBJ databases">
        <title>OmerRS3 (Oryza meridionalis Reference Sequence Version 3).</title>
        <authorList>
            <person name="Zhang J."/>
            <person name="Kudrna D."/>
            <person name="Lee S."/>
            <person name="Talag J."/>
            <person name="Welchert J."/>
            <person name="Wing R.A."/>
        </authorList>
    </citation>
    <scope>NUCLEOTIDE SEQUENCE [LARGE SCALE GENOMIC DNA]</scope>
    <source>
        <strain evidence="9">cv. OR44</strain>
    </source>
</reference>
<evidence type="ECO:0000259" key="8">
    <source>
        <dbReference type="Pfam" id="PF18052"/>
    </source>
</evidence>
<reference evidence="9" key="1">
    <citation type="submission" date="2015-04" db="UniProtKB">
        <authorList>
            <consortium name="EnsemblPlants"/>
        </authorList>
    </citation>
    <scope>IDENTIFICATION</scope>
</reference>
<dbReference type="InterPro" id="IPR041118">
    <property type="entry name" value="Rx_N"/>
</dbReference>
<evidence type="ECO:0000256" key="2">
    <source>
        <dbReference type="ARBA" id="ARBA00022614"/>
    </source>
</evidence>
<evidence type="ECO:0000256" key="7">
    <source>
        <dbReference type="SAM" id="MobiDB-lite"/>
    </source>
</evidence>
<keyword evidence="6" id="KW-0175">Coiled coil</keyword>
<evidence type="ECO:0000256" key="3">
    <source>
        <dbReference type="ARBA" id="ARBA00022737"/>
    </source>
</evidence>
<protein>
    <recommendedName>
        <fullName evidence="8">Disease resistance N-terminal domain-containing protein</fullName>
    </recommendedName>
</protein>
<dbReference type="Proteomes" id="UP000008021">
    <property type="component" value="Chromosome 11"/>
</dbReference>
<keyword evidence="2" id="KW-0433">Leucine-rich repeat</keyword>
<accession>A0A0E0F5W3</accession>
<feature type="region of interest" description="Disordered" evidence="7">
    <location>
        <begin position="112"/>
        <end position="131"/>
    </location>
</feature>
<dbReference type="Gramene" id="OMERI11G11650.1">
    <property type="protein sequence ID" value="OMERI11G11650.1"/>
    <property type="gene ID" value="OMERI11G11650"/>
</dbReference>
<keyword evidence="10" id="KW-1185">Reference proteome</keyword>
<keyword evidence="3" id="KW-0677">Repeat</keyword>
<dbReference type="STRING" id="40149.A0A0E0F5W3"/>
<evidence type="ECO:0000313" key="10">
    <source>
        <dbReference type="Proteomes" id="UP000008021"/>
    </source>
</evidence>
<feature type="domain" description="Disease resistance N-terminal" evidence="8">
    <location>
        <begin position="31"/>
        <end position="109"/>
    </location>
</feature>
<comment type="similarity">
    <text evidence="1">Belongs to the disease resistance NB-LRR family.</text>
</comment>